<comment type="caution">
    <text evidence="1">The sequence shown here is derived from an EMBL/GenBank/DDBJ whole genome shotgun (WGS) entry which is preliminary data.</text>
</comment>
<organism evidence="1 2">
    <name type="scientific">Promicromonospora iranensis</name>
    <dbReference type="NCBI Taxonomy" id="1105144"/>
    <lineage>
        <taxon>Bacteria</taxon>
        <taxon>Bacillati</taxon>
        <taxon>Actinomycetota</taxon>
        <taxon>Actinomycetes</taxon>
        <taxon>Micrococcales</taxon>
        <taxon>Promicromonosporaceae</taxon>
        <taxon>Promicromonospora</taxon>
    </lineage>
</organism>
<protein>
    <submittedName>
        <fullName evidence="1">Uncharacterized protein</fullName>
    </submittedName>
</protein>
<gene>
    <name evidence="1" type="ORF">J2S48_003115</name>
</gene>
<sequence length="149" mass="16621">MKRYTAWVITWQDHITPRILHGVEIGTPLALVPKKAYVEGAMVVAYQMLLDSAPSVAVAALGNQPRDEVEWDHLKENAKIGVGLEVWAHHADVVHHPAPAGSFADEGTISYKHSKWTDPRDVRELALALEDFDAAREQLRTRTSAWPPL</sequence>
<dbReference type="EMBL" id="JAVDYE010000001">
    <property type="protein sequence ID" value="MDR7383600.1"/>
    <property type="molecule type" value="Genomic_DNA"/>
</dbReference>
<evidence type="ECO:0000313" key="2">
    <source>
        <dbReference type="Proteomes" id="UP001183585"/>
    </source>
</evidence>
<dbReference type="RefSeq" id="WP_274994784.1">
    <property type="nucleotide sequence ID" value="NZ_JAJQQP010000008.1"/>
</dbReference>
<name>A0ABU2CQI3_9MICO</name>
<dbReference type="Proteomes" id="UP001183585">
    <property type="component" value="Unassembled WGS sequence"/>
</dbReference>
<proteinExistence type="predicted"/>
<evidence type="ECO:0000313" key="1">
    <source>
        <dbReference type="EMBL" id="MDR7383600.1"/>
    </source>
</evidence>
<reference evidence="1 2" key="1">
    <citation type="submission" date="2023-07" db="EMBL/GenBank/DDBJ databases">
        <title>Sequencing the genomes of 1000 actinobacteria strains.</title>
        <authorList>
            <person name="Klenk H.-P."/>
        </authorList>
    </citation>
    <scope>NUCLEOTIDE SEQUENCE [LARGE SCALE GENOMIC DNA]</scope>
    <source>
        <strain evidence="1 2">DSM 45554</strain>
    </source>
</reference>
<keyword evidence="2" id="KW-1185">Reference proteome</keyword>
<accession>A0ABU2CQI3</accession>